<sequence length="143" mass="14665">MRLSTAVLKLRGRDGKVEALDSTSTSAQKLGDASELLGSTNTLGSAMTMMGNNNLGSGDAGLVSKGFGSISPAMKTSESTQADGTGRQEGQHLASIEVAQIKGATPCKRRGGTNRRRQFWLVLAGTGAGLGDARVGLGDVREA</sequence>
<protein>
    <submittedName>
        <fullName evidence="1">Uncharacterized protein</fullName>
    </submittedName>
</protein>
<reference evidence="1 2" key="1">
    <citation type="submission" date="2024-02" db="EMBL/GenBank/DDBJ databases">
        <authorList>
            <person name="Vignale AGUSTIN F."/>
            <person name="Sosa J E."/>
            <person name="Modenutti C."/>
        </authorList>
    </citation>
    <scope>NUCLEOTIDE SEQUENCE [LARGE SCALE GENOMIC DNA]</scope>
</reference>
<dbReference type="EMBL" id="CAUOFW020001691">
    <property type="protein sequence ID" value="CAK9147526.1"/>
    <property type="molecule type" value="Genomic_DNA"/>
</dbReference>
<keyword evidence="2" id="KW-1185">Reference proteome</keyword>
<gene>
    <name evidence="1" type="ORF">ILEXP_LOCUS15431</name>
</gene>
<accession>A0ABC8RR98</accession>
<evidence type="ECO:0000313" key="1">
    <source>
        <dbReference type="EMBL" id="CAK9147526.1"/>
    </source>
</evidence>
<evidence type="ECO:0000313" key="2">
    <source>
        <dbReference type="Proteomes" id="UP001642360"/>
    </source>
</evidence>
<dbReference type="Proteomes" id="UP001642360">
    <property type="component" value="Unassembled WGS sequence"/>
</dbReference>
<proteinExistence type="predicted"/>
<name>A0ABC8RR98_9AQUA</name>
<organism evidence="1 2">
    <name type="scientific">Ilex paraguariensis</name>
    <name type="common">yerba mate</name>
    <dbReference type="NCBI Taxonomy" id="185542"/>
    <lineage>
        <taxon>Eukaryota</taxon>
        <taxon>Viridiplantae</taxon>
        <taxon>Streptophyta</taxon>
        <taxon>Embryophyta</taxon>
        <taxon>Tracheophyta</taxon>
        <taxon>Spermatophyta</taxon>
        <taxon>Magnoliopsida</taxon>
        <taxon>eudicotyledons</taxon>
        <taxon>Gunneridae</taxon>
        <taxon>Pentapetalae</taxon>
        <taxon>asterids</taxon>
        <taxon>campanulids</taxon>
        <taxon>Aquifoliales</taxon>
        <taxon>Aquifoliaceae</taxon>
        <taxon>Ilex</taxon>
    </lineage>
</organism>
<comment type="caution">
    <text evidence="1">The sequence shown here is derived from an EMBL/GenBank/DDBJ whole genome shotgun (WGS) entry which is preliminary data.</text>
</comment>
<dbReference type="AlphaFoldDB" id="A0ABC8RR98"/>